<sequence>KALVDVKPCHSSKVRKRAALTRCRSLVSTARPLKPFELERYFAQYEFCTRHLLCCSDCEPLQLYELLELA</sequence>
<evidence type="ECO:0000313" key="1">
    <source>
        <dbReference type="EMBL" id="JAC76694.1"/>
    </source>
</evidence>
<feature type="non-terminal residue" evidence="1">
    <location>
        <position position="70"/>
    </location>
</feature>
<gene>
    <name evidence="1" type="ORF">TSPGSL018_19501</name>
</gene>
<organism evidence="1">
    <name type="scientific">Tetraselmis sp. GSL018</name>
    <dbReference type="NCBI Taxonomy" id="582737"/>
    <lineage>
        <taxon>Eukaryota</taxon>
        <taxon>Viridiplantae</taxon>
        <taxon>Chlorophyta</taxon>
        <taxon>core chlorophytes</taxon>
        <taxon>Chlorodendrophyceae</taxon>
        <taxon>Chlorodendrales</taxon>
        <taxon>Chlorodendraceae</taxon>
        <taxon>Tetraselmis</taxon>
    </lineage>
</organism>
<feature type="non-terminal residue" evidence="1">
    <location>
        <position position="1"/>
    </location>
</feature>
<dbReference type="AlphaFoldDB" id="A0A061S129"/>
<dbReference type="EMBL" id="GBEZ01008869">
    <property type="protein sequence ID" value="JAC76694.1"/>
    <property type="molecule type" value="Transcribed_RNA"/>
</dbReference>
<proteinExistence type="predicted"/>
<reference evidence="1" key="1">
    <citation type="submission" date="2014-05" db="EMBL/GenBank/DDBJ databases">
        <title>The transcriptome of the halophilic microalga Tetraselmis sp. GSL018 isolated from the Great Salt Lake, Utah.</title>
        <authorList>
            <person name="Jinkerson R.E."/>
            <person name="D'Adamo S."/>
            <person name="Posewitz M.C."/>
        </authorList>
    </citation>
    <scope>NUCLEOTIDE SEQUENCE</scope>
    <source>
        <strain evidence="1">GSL018</strain>
    </source>
</reference>
<protein>
    <submittedName>
        <fullName evidence="1">Uncharacterized protein</fullName>
    </submittedName>
</protein>
<name>A0A061S129_9CHLO</name>
<accession>A0A061S129</accession>